<organism evidence="6 7">
    <name type="scientific">Breznakia blatticola</name>
    <dbReference type="NCBI Taxonomy" id="1754012"/>
    <lineage>
        <taxon>Bacteria</taxon>
        <taxon>Bacillati</taxon>
        <taxon>Bacillota</taxon>
        <taxon>Erysipelotrichia</taxon>
        <taxon>Erysipelotrichales</taxon>
        <taxon>Erysipelotrichaceae</taxon>
        <taxon>Breznakia</taxon>
    </lineage>
</organism>
<accession>A0A4R7Z909</accession>
<feature type="domain" description="HTH lacI-type" evidence="5">
    <location>
        <begin position="3"/>
        <end position="58"/>
    </location>
</feature>
<dbReference type="SUPFAM" id="SSF47413">
    <property type="entry name" value="lambda repressor-like DNA-binding domains"/>
    <property type="match status" value="1"/>
</dbReference>
<dbReference type="Gene3D" id="1.10.260.40">
    <property type="entry name" value="lambda repressor-like DNA-binding domains"/>
    <property type="match status" value="1"/>
</dbReference>
<evidence type="ECO:0000256" key="4">
    <source>
        <dbReference type="ARBA" id="ARBA00023163"/>
    </source>
</evidence>
<dbReference type="InterPro" id="IPR010982">
    <property type="entry name" value="Lambda_DNA-bd_dom_sf"/>
</dbReference>
<evidence type="ECO:0000256" key="2">
    <source>
        <dbReference type="ARBA" id="ARBA00023015"/>
    </source>
</evidence>
<evidence type="ECO:0000256" key="3">
    <source>
        <dbReference type="ARBA" id="ARBA00023125"/>
    </source>
</evidence>
<dbReference type="EMBL" id="SODD01000042">
    <property type="protein sequence ID" value="TDW13230.1"/>
    <property type="molecule type" value="Genomic_DNA"/>
</dbReference>
<dbReference type="PANTHER" id="PTHR30146:SF148">
    <property type="entry name" value="HTH-TYPE TRANSCRIPTIONAL REPRESSOR PURR-RELATED"/>
    <property type="match status" value="1"/>
</dbReference>
<dbReference type="SMART" id="SM00354">
    <property type="entry name" value="HTH_LACI"/>
    <property type="match status" value="1"/>
</dbReference>
<evidence type="ECO:0000256" key="1">
    <source>
        <dbReference type="ARBA" id="ARBA00022491"/>
    </source>
</evidence>
<dbReference type="PROSITE" id="PS50932">
    <property type="entry name" value="HTH_LACI_2"/>
    <property type="match status" value="1"/>
</dbReference>
<keyword evidence="1" id="KW-0678">Repressor</keyword>
<dbReference type="PANTHER" id="PTHR30146">
    <property type="entry name" value="LACI-RELATED TRANSCRIPTIONAL REPRESSOR"/>
    <property type="match status" value="1"/>
</dbReference>
<dbReference type="RefSeq" id="WP_134170835.1">
    <property type="nucleotide sequence ID" value="NZ_SODD01000042.1"/>
</dbReference>
<keyword evidence="2" id="KW-0805">Transcription regulation</keyword>
<sequence length="332" mass="37554">MKVTAKQIAEKMGISAAAVSMALNNKPGVSVEMRHQIIDVATEMGYDFTRINQKNFRSNTIAFIFFHKNFVFDTPFFTELATSVEQVIKENGYQLFALHIHDLDDIHEKIKSIQSYNFEGILLLGTTMSRDDFEPFQKLDIPLVLLDSYFPNVNADCVTINNVDSAETATDYLIKKRHEQPGYLHSTQNIVNFSERTLGFFNAVRKNSMPTSKSIIHHLSPSLDGAYADMLEILNHNEPIATCYFADNDEIAIGAMRALKEKGYRVPEDVSIIGFDNIPYATYVDPPLTTIHVPKSYMGVVAAKRLLSSIRDHDNMHVKIEINTELILRNSI</sequence>
<evidence type="ECO:0000313" key="6">
    <source>
        <dbReference type="EMBL" id="TDW13230.1"/>
    </source>
</evidence>
<dbReference type="InterPro" id="IPR046335">
    <property type="entry name" value="LacI/GalR-like_sensor"/>
</dbReference>
<dbReference type="Pfam" id="PF13377">
    <property type="entry name" value="Peripla_BP_3"/>
    <property type="match status" value="1"/>
</dbReference>
<keyword evidence="4" id="KW-0804">Transcription</keyword>
<reference evidence="6 7" key="1">
    <citation type="submission" date="2019-03" db="EMBL/GenBank/DDBJ databases">
        <title>Genomic Encyclopedia of Type Strains, Phase IV (KMG-IV): sequencing the most valuable type-strain genomes for metagenomic binning, comparative biology and taxonomic classification.</title>
        <authorList>
            <person name="Goeker M."/>
        </authorList>
    </citation>
    <scope>NUCLEOTIDE SEQUENCE [LARGE SCALE GENOMIC DNA]</scope>
    <source>
        <strain evidence="6 7">DSM 28867</strain>
    </source>
</reference>
<dbReference type="SUPFAM" id="SSF53822">
    <property type="entry name" value="Periplasmic binding protein-like I"/>
    <property type="match status" value="1"/>
</dbReference>
<dbReference type="AlphaFoldDB" id="A0A4R7Z909"/>
<evidence type="ECO:0000259" key="5">
    <source>
        <dbReference type="PROSITE" id="PS50932"/>
    </source>
</evidence>
<name>A0A4R7Z909_9FIRM</name>
<keyword evidence="7" id="KW-1185">Reference proteome</keyword>
<dbReference type="CDD" id="cd01392">
    <property type="entry name" value="HTH_LacI"/>
    <property type="match status" value="1"/>
</dbReference>
<gene>
    <name evidence="6" type="ORF">EDD63_1425</name>
</gene>
<comment type="caution">
    <text evidence="6">The sequence shown here is derived from an EMBL/GenBank/DDBJ whole genome shotgun (WGS) entry which is preliminary data.</text>
</comment>
<dbReference type="GO" id="GO:0000976">
    <property type="term" value="F:transcription cis-regulatory region binding"/>
    <property type="evidence" value="ECO:0007669"/>
    <property type="project" value="TreeGrafter"/>
</dbReference>
<dbReference type="GO" id="GO:0003700">
    <property type="term" value="F:DNA-binding transcription factor activity"/>
    <property type="evidence" value="ECO:0007669"/>
    <property type="project" value="TreeGrafter"/>
</dbReference>
<dbReference type="InterPro" id="IPR000843">
    <property type="entry name" value="HTH_LacI"/>
</dbReference>
<keyword evidence="3" id="KW-0238">DNA-binding</keyword>
<dbReference type="Pfam" id="PF00356">
    <property type="entry name" value="LacI"/>
    <property type="match status" value="1"/>
</dbReference>
<evidence type="ECO:0000313" key="7">
    <source>
        <dbReference type="Proteomes" id="UP000294743"/>
    </source>
</evidence>
<dbReference type="OrthoDB" id="43195at2"/>
<dbReference type="InterPro" id="IPR028082">
    <property type="entry name" value="Peripla_BP_I"/>
</dbReference>
<proteinExistence type="predicted"/>
<protein>
    <submittedName>
        <fullName evidence="6">LacI family transcriptional regulator</fullName>
    </submittedName>
</protein>
<dbReference type="Gene3D" id="3.40.50.2300">
    <property type="match status" value="2"/>
</dbReference>
<dbReference type="Proteomes" id="UP000294743">
    <property type="component" value="Unassembled WGS sequence"/>
</dbReference>